<dbReference type="GO" id="GO:0016787">
    <property type="term" value="F:hydrolase activity"/>
    <property type="evidence" value="ECO:0007669"/>
    <property type="project" value="UniProtKB-KW"/>
</dbReference>
<dbReference type="Pfam" id="PF00144">
    <property type="entry name" value="Beta-lactamase"/>
    <property type="match status" value="1"/>
</dbReference>
<dbReference type="PANTHER" id="PTHR43283:SF11">
    <property type="entry name" value="BETA-LACTAMASE-RELATED DOMAIN-CONTAINING PROTEIN"/>
    <property type="match status" value="1"/>
</dbReference>
<evidence type="ECO:0000259" key="2">
    <source>
        <dbReference type="Pfam" id="PF00144"/>
    </source>
</evidence>
<dbReference type="EC" id="3.-.-.-" evidence="3"/>
<name>A0ABT7UH96_9FIRM</name>
<evidence type="ECO:0000313" key="4">
    <source>
        <dbReference type="Proteomes" id="UP001529275"/>
    </source>
</evidence>
<dbReference type="EMBL" id="JAUDCK010000010">
    <property type="protein sequence ID" value="MDM8195520.1"/>
    <property type="molecule type" value="Genomic_DNA"/>
</dbReference>
<evidence type="ECO:0000313" key="3">
    <source>
        <dbReference type="EMBL" id="MDM8195520.1"/>
    </source>
</evidence>
<dbReference type="PANTHER" id="PTHR43283">
    <property type="entry name" value="BETA-LACTAMASE-RELATED"/>
    <property type="match status" value="1"/>
</dbReference>
<keyword evidence="1 3" id="KW-0378">Hydrolase</keyword>
<evidence type="ECO:0000256" key="1">
    <source>
        <dbReference type="ARBA" id="ARBA00022801"/>
    </source>
</evidence>
<feature type="domain" description="Beta-lactamase-related" evidence="2">
    <location>
        <begin position="10"/>
        <end position="324"/>
    </location>
</feature>
<dbReference type="Gene3D" id="3.40.710.10">
    <property type="entry name" value="DD-peptidase/beta-lactamase superfamily"/>
    <property type="match status" value="1"/>
</dbReference>
<comment type="caution">
    <text evidence="3">The sequence shown here is derived from an EMBL/GenBank/DDBJ whole genome shotgun (WGS) entry which is preliminary data.</text>
</comment>
<gene>
    <name evidence="3" type="ORF">QUV98_04195</name>
</gene>
<dbReference type="RefSeq" id="WP_289527450.1">
    <property type="nucleotide sequence ID" value="NZ_JAUDCK010000010.1"/>
</dbReference>
<protein>
    <submittedName>
        <fullName evidence="3">Serine hydrolase</fullName>
        <ecNumber evidence="3">3.-.-.-</ecNumber>
    </submittedName>
</protein>
<dbReference type="InterPro" id="IPR012338">
    <property type="entry name" value="Beta-lactam/transpept-like"/>
</dbReference>
<reference evidence="4" key="1">
    <citation type="submission" date="2023-06" db="EMBL/GenBank/DDBJ databases">
        <title>Identification and characterization of horizontal gene transfer across gut microbiota members of farm animals based on homology search.</title>
        <authorList>
            <person name="Zeman M."/>
            <person name="Kubasova T."/>
            <person name="Jahodarova E."/>
            <person name="Nykrynova M."/>
            <person name="Rychlik I."/>
        </authorList>
    </citation>
    <scope>NUCLEOTIDE SEQUENCE [LARGE SCALE GENOMIC DNA]</scope>
    <source>
        <strain evidence="4">ET341</strain>
    </source>
</reference>
<dbReference type="InterPro" id="IPR001466">
    <property type="entry name" value="Beta-lactam-related"/>
</dbReference>
<keyword evidence="4" id="KW-1185">Reference proteome</keyword>
<reference evidence="3 4" key="2">
    <citation type="submission" date="2023-06" db="EMBL/GenBank/DDBJ databases">
        <authorList>
            <person name="Zeman M."/>
            <person name="Kubasova T."/>
            <person name="Jahodarova E."/>
            <person name="Nykrynova M."/>
            <person name="Rychlik I."/>
        </authorList>
    </citation>
    <scope>NUCLEOTIDE SEQUENCE [LARGE SCALE GENOMIC DNA]</scope>
    <source>
        <strain evidence="3 4">ET341</strain>
    </source>
</reference>
<sequence>MNTKIEYFLEESVNQNVFPGCCVAIIHNQITDYYCVGNKSIYPCQEENRIDTFYDLASLSKVVGTTPAILRLIQKGLLSYDTPVYTIIPEFFNRDITIFHLLTHTSGLPADLSWGLDVTKNQMVQDISNVSSSCIPGQKVVYSDLGYILLGYIIESITKKSLDKVVKEEVLLPLDMYQTEYCPKEHIQCAPTEISPHFHQLLRGQVHDRKAYIMNGVAGHAGLFSNVYDLEMYAKMILNYGQYKNQTFLEEQYIHDMFTNFSLEHQIPRGIGFLTYTPDSLFSSLNSIKTIAHTGFTGTSILIDLQNQIAIIVLSNRVHPTRENTKILNWRREFHDFVMENI</sequence>
<dbReference type="Proteomes" id="UP001529275">
    <property type="component" value="Unassembled WGS sequence"/>
</dbReference>
<organism evidence="3 4">
    <name type="scientific">Massilimicrobiota timonensis</name>
    <dbReference type="NCBI Taxonomy" id="1776392"/>
    <lineage>
        <taxon>Bacteria</taxon>
        <taxon>Bacillati</taxon>
        <taxon>Bacillota</taxon>
        <taxon>Erysipelotrichia</taxon>
        <taxon>Erysipelotrichales</taxon>
        <taxon>Erysipelotrichaceae</taxon>
        <taxon>Massilimicrobiota</taxon>
    </lineage>
</organism>
<dbReference type="SUPFAM" id="SSF56601">
    <property type="entry name" value="beta-lactamase/transpeptidase-like"/>
    <property type="match status" value="1"/>
</dbReference>
<proteinExistence type="predicted"/>
<accession>A0ABT7UH96</accession>
<dbReference type="InterPro" id="IPR050789">
    <property type="entry name" value="Diverse_Enzym_Activities"/>
</dbReference>